<gene>
    <name evidence="3" type="ORF">S06H3_17227</name>
</gene>
<dbReference type="GO" id="GO:0004658">
    <property type="term" value="F:propionyl-CoA carboxylase activity"/>
    <property type="evidence" value="ECO:0007669"/>
    <property type="project" value="TreeGrafter"/>
</dbReference>
<feature type="non-terminal residue" evidence="3">
    <location>
        <position position="145"/>
    </location>
</feature>
<name>X1KG11_9ZZZZ</name>
<dbReference type="Gene3D" id="3.90.226.10">
    <property type="entry name" value="2-enoyl-CoA Hydratase, Chain A, domain 1"/>
    <property type="match status" value="1"/>
</dbReference>
<dbReference type="InterPro" id="IPR029045">
    <property type="entry name" value="ClpP/crotonase-like_dom_sf"/>
</dbReference>
<evidence type="ECO:0000259" key="2">
    <source>
        <dbReference type="PROSITE" id="PS50980"/>
    </source>
</evidence>
<proteinExistence type="predicted"/>
<dbReference type="PROSITE" id="PS50980">
    <property type="entry name" value="COA_CT_NTER"/>
    <property type="match status" value="1"/>
</dbReference>
<dbReference type="InterPro" id="IPR034733">
    <property type="entry name" value="AcCoA_carboxyl_beta"/>
</dbReference>
<evidence type="ECO:0000313" key="3">
    <source>
        <dbReference type="EMBL" id="GAI05613.1"/>
    </source>
</evidence>
<dbReference type="InterPro" id="IPR051047">
    <property type="entry name" value="AccD/PCCB"/>
</dbReference>
<feature type="region of interest" description="Disordered" evidence="1">
    <location>
        <begin position="18"/>
        <end position="38"/>
    </location>
</feature>
<dbReference type="PANTHER" id="PTHR43842">
    <property type="entry name" value="PROPIONYL-COA CARBOXYLASE BETA CHAIN"/>
    <property type="match status" value="1"/>
</dbReference>
<dbReference type="SUPFAM" id="SSF52096">
    <property type="entry name" value="ClpP/crotonase"/>
    <property type="match status" value="1"/>
</dbReference>
<protein>
    <recommendedName>
        <fullName evidence="2">CoA carboxyltransferase N-terminal domain-containing protein</fullName>
    </recommendedName>
</protein>
<evidence type="ECO:0000256" key="1">
    <source>
        <dbReference type="SAM" id="MobiDB-lite"/>
    </source>
</evidence>
<reference evidence="3" key="1">
    <citation type="journal article" date="2014" name="Front. Microbiol.">
        <title>High frequency of phylogenetically diverse reductive dehalogenase-homologous genes in deep subseafloor sedimentary metagenomes.</title>
        <authorList>
            <person name="Kawai M."/>
            <person name="Futagami T."/>
            <person name="Toyoda A."/>
            <person name="Takaki Y."/>
            <person name="Nishi S."/>
            <person name="Hori S."/>
            <person name="Arai W."/>
            <person name="Tsubouchi T."/>
            <person name="Morono Y."/>
            <person name="Uchiyama I."/>
            <person name="Ito T."/>
            <person name="Fujiyama A."/>
            <person name="Inagaki F."/>
            <person name="Takami H."/>
        </authorList>
    </citation>
    <scope>NUCLEOTIDE SEQUENCE</scope>
    <source>
        <strain evidence="3">Expedition CK06-06</strain>
    </source>
</reference>
<dbReference type="Pfam" id="PF01039">
    <property type="entry name" value="Carboxyl_trans"/>
    <property type="match status" value="1"/>
</dbReference>
<dbReference type="InterPro" id="IPR011762">
    <property type="entry name" value="COA_CT_N"/>
</dbReference>
<accession>X1KG11</accession>
<organism evidence="3">
    <name type="scientific">marine sediment metagenome</name>
    <dbReference type="NCBI Taxonomy" id="412755"/>
    <lineage>
        <taxon>unclassified sequences</taxon>
        <taxon>metagenomes</taxon>
        <taxon>ecological metagenomes</taxon>
    </lineage>
</organism>
<feature type="domain" description="CoA carboxyltransferase N-terminal" evidence="2">
    <location>
        <begin position="8"/>
        <end position="145"/>
    </location>
</feature>
<sequence length="145" mass="16064">MVEDNQIKRRQLAELEERRAKAKEMGGRERVERQKKQGKLTARERIDMLLDKGTFREIGMFAKSRNTAYKEVPADGVVTGYGEIDGRKVYIFSQDFTSMGGTLSEIHGKKICSILDSALRAGCPIIGINDSGGARIQDGVDALSL</sequence>
<dbReference type="AlphaFoldDB" id="X1KG11"/>
<comment type="caution">
    <text evidence="3">The sequence shown here is derived from an EMBL/GenBank/DDBJ whole genome shotgun (WGS) entry which is preliminary data.</text>
</comment>
<dbReference type="PANTHER" id="PTHR43842:SF2">
    <property type="entry name" value="PROPIONYL-COA CARBOXYLASE BETA CHAIN, MITOCHONDRIAL"/>
    <property type="match status" value="1"/>
</dbReference>
<dbReference type="EMBL" id="BARV01008596">
    <property type="protein sequence ID" value="GAI05613.1"/>
    <property type="molecule type" value="Genomic_DNA"/>
</dbReference>